<evidence type="ECO:0000313" key="2">
    <source>
        <dbReference type="Proteomes" id="UP001209878"/>
    </source>
</evidence>
<gene>
    <name evidence="1" type="ORF">NP493_2869g00003</name>
</gene>
<accession>A0AAD9N004</accession>
<sequence>MGVGKQELSPRQEVFSGDEDEIREVAFLPSFGAEGSALGSGDFDDAIGVLNDADREFEDFLKKEEFLRISDYLRLDTP</sequence>
<proteinExistence type="predicted"/>
<evidence type="ECO:0000313" key="1">
    <source>
        <dbReference type="EMBL" id="KAK2149981.1"/>
    </source>
</evidence>
<comment type="caution">
    <text evidence="1">The sequence shown here is derived from an EMBL/GenBank/DDBJ whole genome shotgun (WGS) entry which is preliminary data.</text>
</comment>
<reference evidence="1" key="1">
    <citation type="journal article" date="2023" name="Mol. Biol. Evol.">
        <title>Third-Generation Sequencing Reveals the Adaptive Role of the Epigenome in Three Deep-Sea Polychaetes.</title>
        <authorList>
            <person name="Perez M."/>
            <person name="Aroh O."/>
            <person name="Sun Y."/>
            <person name="Lan Y."/>
            <person name="Juniper S.K."/>
            <person name="Young C.R."/>
            <person name="Angers B."/>
            <person name="Qian P.Y."/>
        </authorList>
    </citation>
    <scope>NUCLEOTIDE SEQUENCE</scope>
    <source>
        <strain evidence="1">R07B-5</strain>
    </source>
</reference>
<dbReference type="Proteomes" id="UP001209878">
    <property type="component" value="Unassembled WGS sequence"/>
</dbReference>
<name>A0AAD9N004_RIDPI</name>
<organism evidence="1 2">
    <name type="scientific">Ridgeia piscesae</name>
    <name type="common">Tubeworm</name>
    <dbReference type="NCBI Taxonomy" id="27915"/>
    <lineage>
        <taxon>Eukaryota</taxon>
        <taxon>Metazoa</taxon>
        <taxon>Spiralia</taxon>
        <taxon>Lophotrochozoa</taxon>
        <taxon>Annelida</taxon>
        <taxon>Polychaeta</taxon>
        <taxon>Sedentaria</taxon>
        <taxon>Canalipalpata</taxon>
        <taxon>Sabellida</taxon>
        <taxon>Siboglinidae</taxon>
        <taxon>Ridgeia</taxon>
    </lineage>
</organism>
<dbReference type="EMBL" id="JAODUO010002855">
    <property type="protein sequence ID" value="KAK2149981.1"/>
    <property type="molecule type" value="Genomic_DNA"/>
</dbReference>
<keyword evidence="2" id="KW-1185">Reference proteome</keyword>
<dbReference type="AlphaFoldDB" id="A0AAD9N004"/>
<protein>
    <submittedName>
        <fullName evidence="1">Uncharacterized protein</fullName>
    </submittedName>
</protein>